<dbReference type="InterPro" id="IPR007359">
    <property type="entry name" value="SigmaE_reg_RseC_MucC"/>
</dbReference>
<dbReference type="InterPro" id="IPR026268">
    <property type="entry name" value="RseC"/>
</dbReference>
<evidence type="ECO:0000313" key="2">
    <source>
        <dbReference type="EMBL" id="PHM46278.1"/>
    </source>
</evidence>
<keyword evidence="5" id="KW-1185">Reference proteome</keyword>
<dbReference type="EMBL" id="NITY01000001">
    <property type="protein sequence ID" value="PHM46278.1"/>
    <property type="molecule type" value="Genomic_DNA"/>
</dbReference>
<reference evidence="4" key="1">
    <citation type="submission" date="2016-10" db="EMBL/GenBank/DDBJ databases">
        <authorList>
            <person name="Varghese N."/>
            <person name="Submissions S."/>
        </authorList>
    </citation>
    <scope>NUCLEOTIDE SEQUENCE [LARGE SCALE GENOMIC DNA]</scope>
    <source>
        <strain evidence="4">DSM 17908</strain>
    </source>
</reference>
<evidence type="ECO:0000313" key="5">
    <source>
        <dbReference type="Proteomes" id="UP000224607"/>
    </source>
</evidence>
<evidence type="ECO:0000313" key="4">
    <source>
        <dbReference type="Proteomes" id="UP000198919"/>
    </source>
</evidence>
<evidence type="ECO:0000256" key="1">
    <source>
        <dbReference type="SAM" id="Phobius"/>
    </source>
</evidence>
<dbReference type="STRING" id="351675.SAMN05421680_102281"/>
<dbReference type="PANTHER" id="PTHR35867">
    <property type="entry name" value="PROTEIN RSEC"/>
    <property type="match status" value="1"/>
</dbReference>
<dbReference type="Proteomes" id="UP000198919">
    <property type="component" value="Unassembled WGS sequence"/>
</dbReference>
<proteinExistence type="predicted"/>
<name>A0A1I3JQ08_9GAMM</name>
<organism evidence="3 4">
    <name type="scientific">Xenorhabdus mauleonii</name>
    <dbReference type="NCBI Taxonomy" id="351675"/>
    <lineage>
        <taxon>Bacteria</taxon>
        <taxon>Pseudomonadati</taxon>
        <taxon>Pseudomonadota</taxon>
        <taxon>Gammaproteobacteria</taxon>
        <taxon>Enterobacterales</taxon>
        <taxon>Morganellaceae</taxon>
        <taxon>Xenorhabdus</taxon>
    </lineage>
</organism>
<dbReference type="EMBL" id="FORG01000002">
    <property type="protein sequence ID" value="SFI62244.1"/>
    <property type="molecule type" value="Genomic_DNA"/>
</dbReference>
<keyword evidence="1" id="KW-1133">Transmembrane helix</keyword>
<gene>
    <name evidence="3" type="ORF">SAMN05421680_102281</name>
    <name evidence="2" type="ORF">Xmau_00687</name>
</gene>
<sequence length="154" mass="16902">MVKEWATVVRWQQGRALLRYGSSSGCGSCQAKAACGSYLLEKIGPENIHQLELEISQPLQPGQKVEVGIPESSLLRSAMLVYLTPLLGLFLGAAFFQSWTSEQLWICLGGISGGFAGFFIARKIAAYWDKLQAYQPVVLQIGLPPDTIKVLQQE</sequence>
<reference evidence="2 5" key="3">
    <citation type="journal article" date="2017" name="Nat. Microbiol.">
        <title>Natural product diversity associated with the nematode symbionts Photorhabdus and Xenorhabdus.</title>
        <authorList>
            <person name="Tobias N.J."/>
            <person name="Wolff H."/>
            <person name="Djahanschiri B."/>
            <person name="Grundmann F."/>
            <person name="Kronenwerth M."/>
            <person name="Shi Y.M."/>
            <person name="Simonyi S."/>
            <person name="Grun P."/>
            <person name="Shapiro-Ilan D."/>
            <person name="Pidot S.J."/>
            <person name="Stinear T.P."/>
            <person name="Ebersberger I."/>
            <person name="Bode H.B."/>
        </authorList>
    </citation>
    <scope>NUCLEOTIDE SEQUENCE [LARGE SCALE GENOMIC DNA]</scope>
    <source>
        <strain evidence="2 5">DSM 17908</strain>
    </source>
</reference>
<dbReference type="RefSeq" id="WP_092507815.1">
    <property type="nucleotide sequence ID" value="NZ_CAWNQB010000001.1"/>
</dbReference>
<feature type="transmembrane region" description="Helical" evidence="1">
    <location>
        <begin position="79"/>
        <end position="97"/>
    </location>
</feature>
<dbReference type="PIRSF" id="PIRSF004923">
    <property type="entry name" value="RseC"/>
    <property type="match status" value="1"/>
</dbReference>
<accession>A0A1I3JQ08</accession>
<dbReference type="Proteomes" id="UP000224607">
    <property type="component" value="Unassembled WGS sequence"/>
</dbReference>
<dbReference type="OrthoDB" id="9795854at2"/>
<dbReference type="NCBIfam" id="NF008115">
    <property type="entry name" value="PRK10862.1"/>
    <property type="match status" value="1"/>
</dbReference>
<keyword evidence="1" id="KW-0812">Transmembrane</keyword>
<dbReference type="Pfam" id="PF04246">
    <property type="entry name" value="RseC_MucC"/>
    <property type="match status" value="1"/>
</dbReference>
<keyword evidence="1" id="KW-0472">Membrane</keyword>
<evidence type="ECO:0000313" key="3">
    <source>
        <dbReference type="EMBL" id="SFI62244.1"/>
    </source>
</evidence>
<protein>
    <submittedName>
        <fullName evidence="2">Positive regulator for alginate biosynthesis MucC</fullName>
    </submittedName>
    <submittedName>
        <fullName evidence="3">Positive regulator of sigma(E), RseC/MucC</fullName>
    </submittedName>
</protein>
<dbReference type="PANTHER" id="PTHR35867:SF1">
    <property type="entry name" value="PROTEIN RSEC"/>
    <property type="match status" value="1"/>
</dbReference>
<dbReference type="AlphaFoldDB" id="A0A1I3JQ08"/>
<reference evidence="3" key="2">
    <citation type="submission" date="2016-10" db="EMBL/GenBank/DDBJ databases">
        <authorList>
            <person name="de Groot N.N."/>
        </authorList>
    </citation>
    <scope>NUCLEOTIDE SEQUENCE [LARGE SCALE GENOMIC DNA]</scope>
    <source>
        <strain evidence="3">DSM 17908</strain>
    </source>
</reference>
<feature type="transmembrane region" description="Helical" evidence="1">
    <location>
        <begin position="103"/>
        <end position="121"/>
    </location>
</feature>